<keyword evidence="1" id="KW-1133">Transmembrane helix</keyword>
<organism evidence="2 3">
    <name type="scientific">Seminavis robusta</name>
    <dbReference type="NCBI Taxonomy" id="568900"/>
    <lineage>
        <taxon>Eukaryota</taxon>
        <taxon>Sar</taxon>
        <taxon>Stramenopiles</taxon>
        <taxon>Ochrophyta</taxon>
        <taxon>Bacillariophyta</taxon>
        <taxon>Bacillariophyceae</taxon>
        <taxon>Bacillariophycidae</taxon>
        <taxon>Naviculales</taxon>
        <taxon>Naviculaceae</taxon>
        <taxon>Seminavis</taxon>
    </lineage>
</organism>
<evidence type="ECO:0000313" key="2">
    <source>
        <dbReference type="EMBL" id="CAB9507050.1"/>
    </source>
</evidence>
<evidence type="ECO:0000256" key="1">
    <source>
        <dbReference type="SAM" id="Phobius"/>
    </source>
</evidence>
<gene>
    <name evidence="2" type="ORF">SEMRO_290_G109300.1</name>
</gene>
<keyword evidence="3" id="KW-1185">Reference proteome</keyword>
<comment type="caution">
    <text evidence="2">The sequence shown here is derived from an EMBL/GenBank/DDBJ whole genome shotgun (WGS) entry which is preliminary data.</text>
</comment>
<dbReference type="AlphaFoldDB" id="A0A9N8DUQ4"/>
<sequence length="82" mass="9135">MTGNFFGETWDRIKSFTVPKPERNAQILCGICNCFFFGIGTIVAGIIENNLPDVAIGVLQLCVPFVGWVWSVIWGILMILDK</sequence>
<evidence type="ECO:0000313" key="3">
    <source>
        <dbReference type="Proteomes" id="UP001153069"/>
    </source>
</evidence>
<dbReference type="EMBL" id="CAICTM010000289">
    <property type="protein sequence ID" value="CAB9507050.1"/>
    <property type="molecule type" value="Genomic_DNA"/>
</dbReference>
<proteinExistence type="predicted"/>
<accession>A0A9N8DUQ4</accession>
<name>A0A9N8DUQ4_9STRA</name>
<feature type="transmembrane region" description="Helical" evidence="1">
    <location>
        <begin position="25"/>
        <end position="47"/>
    </location>
</feature>
<evidence type="ECO:0008006" key="4">
    <source>
        <dbReference type="Google" id="ProtNLM"/>
    </source>
</evidence>
<dbReference type="OrthoDB" id="192355at2759"/>
<dbReference type="Proteomes" id="UP001153069">
    <property type="component" value="Unassembled WGS sequence"/>
</dbReference>
<keyword evidence="1" id="KW-0472">Membrane</keyword>
<feature type="transmembrane region" description="Helical" evidence="1">
    <location>
        <begin position="54"/>
        <end position="80"/>
    </location>
</feature>
<keyword evidence="1" id="KW-0812">Transmembrane</keyword>
<reference evidence="2" key="1">
    <citation type="submission" date="2020-06" db="EMBL/GenBank/DDBJ databases">
        <authorList>
            <consortium name="Plant Systems Biology data submission"/>
        </authorList>
    </citation>
    <scope>NUCLEOTIDE SEQUENCE</scope>
    <source>
        <strain evidence="2">D6</strain>
    </source>
</reference>
<protein>
    <recommendedName>
        <fullName evidence="4">Transmembrane protein</fullName>
    </recommendedName>
</protein>